<protein>
    <submittedName>
        <fullName evidence="1">Uncharacterized protein</fullName>
    </submittedName>
</protein>
<organism evidence="1 2">
    <name type="scientific">Vespula squamosa</name>
    <name type="common">Southern yellow jacket</name>
    <name type="synonym">Wasp</name>
    <dbReference type="NCBI Taxonomy" id="30214"/>
    <lineage>
        <taxon>Eukaryota</taxon>
        <taxon>Metazoa</taxon>
        <taxon>Ecdysozoa</taxon>
        <taxon>Arthropoda</taxon>
        <taxon>Hexapoda</taxon>
        <taxon>Insecta</taxon>
        <taxon>Pterygota</taxon>
        <taxon>Neoptera</taxon>
        <taxon>Endopterygota</taxon>
        <taxon>Hymenoptera</taxon>
        <taxon>Apocrita</taxon>
        <taxon>Aculeata</taxon>
        <taxon>Vespoidea</taxon>
        <taxon>Vespidae</taxon>
        <taxon>Vespinae</taxon>
        <taxon>Vespula</taxon>
    </lineage>
</organism>
<keyword evidence="2" id="KW-1185">Reference proteome</keyword>
<name>A0ABD2AWF8_VESSQ</name>
<proteinExistence type="predicted"/>
<dbReference type="AlphaFoldDB" id="A0ABD2AWF8"/>
<evidence type="ECO:0000313" key="2">
    <source>
        <dbReference type="Proteomes" id="UP001607302"/>
    </source>
</evidence>
<reference evidence="1 2" key="1">
    <citation type="journal article" date="2024" name="Ann. Entomol. Soc. Am.">
        <title>Genomic analyses of the southern and eastern yellowjacket wasps (Hymenoptera: Vespidae) reveal evolutionary signatures of social life.</title>
        <authorList>
            <person name="Catto M.A."/>
            <person name="Caine P.B."/>
            <person name="Orr S.E."/>
            <person name="Hunt B.G."/>
            <person name="Goodisman M.A.D."/>
        </authorList>
    </citation>
    <scope>NUCLEOTIDE SEQUENCE [LARGE SCALE GENOMIC DNA]</scope>
    <source>
        <strain evidence="1">233</strain>
        <tissue evidence="1">Head and thorax</tissue>
    </source>
</reference>
<dbReference type="EMBL" id="JAUDFV010000139">
    <property type="protein sequence ID" value="KAL2724255.1"/>
    <property type="molecule type" value="Genomic_DNA"/>
</dbReference>
<gene>
    <name evidence="1" type="ORF">V1478_008768</name>
</gene>
<accession>A0ABD2AWF8</accession>
<sequence length="67" mass="7439">MSINAADLANTLADQSQRVSSHKNLEFEATLCSISYGVEGVEPDANKRDYPVTSDQMWWCARDSGEE</sequence>
<comment type="caution">
    <text evidence="1">The sequence shown here is derived from an EMBL/GenBank/DDBJ whole genome shotgun (WGS) entry which is preliminary data.</text>
</comment>
<dbReference type="Proteomes" id="UP001607302">
    <property type="component" value="Unassembled WGS sequence"/>
</dbReference>
<evidence type="ECO:0000313" key="1">
    <source>
        <dbReference type="EMBL" id="KAL2724255.1"/>
    </source>
</evidence>